<reference evidence="1" key="2">
    <citation type="journal article" date="2010" name="Nature">
        <title>Comparative genomics reveals mobile pathogenicity chromosomes in Fusarium.</title>
        <authorList>
            <person name="Ma L.J."/>
            <person name="van der Does H.C."/>
            <person name="Borkovich K.A."/>
            <person name="Coleman J.J."/>
            <person name="Daboussi M.J."/>
            <person name="Di Pietro A."/>
            <person name="Dufresne M."/>
            <person name="Freitag M."/>
            <person name="Grabherr M."/>
            <person name="Henrissat B."/>
            <person name="Houterman P.M."/>
            <person name="Kang S."/>
            <person name="Shim W.B."/>
            <person name="Woloshuk C."/>
            <person name="Xie X."/>
            <person name="Xu J.R."/>
            <person name="Antoniw J."/>
            <person name="Baker S.E."/>
            <person name="Bluhm B.H."/>
            <person name="Breakspear A."/>
            <person name="Brown D.W."/>
            <person name="Butchko R.A."/>
            <person name="Chapman S."/>
            <person name="Coulson R."/>
            <person name="Coutinho P.M."/>
            <person name="Danchin E.G."/>
            <person name="Diener A."/>
            <person name="Gale L.R."/>
            <person name="Gardiner D.M."/>
            <person name="Goff S."/>
            <person name="Hammond-Kosack K.E."/>
            <person name="Hilburn K."/>
            <person name="Hua-Van A."/>
            <person name="Jonkers W."/>
            <person name="Kazan K."/>
            <person name="Kodira C.D."/>
            <person name="Koehrsen M."/>
            <person name="Kumar L."/>
            <person name="Lee Y.H."/>
            <person name="Li L."/>
            <person name="Manners J.M."/>
            <person name="Miranda-Saavedra D."/>
            <person name="Mukherjee M."/>
            <person name="Park G."/>
            <person name="Park J."/>
            <person name="Park S.Y."/>
            <person name="Proctor R.H."/>
            <person name="Regev A."/>
            <person name="Ruiz-Roldan M.C."/>
            <person name="Sain D."/>
            <person name="Sakthikumar S."/>
            <person name="Sykes S."/>
            <person name="Schwartz D.C."/>
            <person name="Turgeon B.G."/>
            <person name="Wapinski I."/>
            <person name="Yoder O."/>
            <person name="Young S."/>
            <person name="Zeng Q."/>
            <person name="Zhou S."/>
            <person name="Galagan J."/>
            <person name="Cuomo C.A."/>
            <person name="Kistler H.C."/>
            <person name="Rep M."/>
        </authorList>
    </citation>
    <scope>NUCLEOTIDE SEQUENCE [LARGE SCALE GENOMIC DNA]</scope>
    <source>
        <strain evidence="1">4287</strain>
    </source>
</reference>
<dbReference type="EMBL" id="DS231715">
    <property type="protein sequence ID" value="KNB14840.1"/>
    <property type="molecule type" value="Genomic_DNA"/>
</dbReference>
<evidence type="ECO:0000313" key="2">
    <source>
        <dbReference type="Proteomes" id="UP000009097"/>
    </source>
</evidence>
<dbReference type="AlphaFoldDB" id="A0A0J9VW75"/>
<dbReference type="VEuPathDB" id="FungiDB:FOXG_21213"/>
<sequence length="55" mass="6473">MYTEFEDLLSLYVFAAGRDWNAHKEETLKICEEKEIARGWRLMWMVTSTGANTTE</sequence>
<name>A0A0J9VW75_FUSO4</name>
<dbReference type="GeneID" id="28961919"/>
<reference evidence="1" key="1">
    <citation type="submission" date="2007-04" db="EMBL/GenBank/DDBJ databases">
        <authorList>
            <consortium name="The Broad Institute Genome Sequencing Platform"/>
            <person name="Birren B."/>
            <person name="Lander E."/>
            <person name="Galagan J."/>
            <person name="Nusbaum C."/>
            <person name="Devon K."/>
            <person name="Ma L.-J."/>
            <person name="Jaffe D."/>
            <person name="Butler J."/>
            <person name="Alvarez P."/>
            <person name="Gnerre S."/>
            <person name="Grabherr M."/>
            <person name="Kleber M."/>
            <person name="Mauceli E."/>
            <person name="Brockman W."/>
            <person name="MacCallum I.A."/>
            <person name="Young S."/>
            <person name="LaButti K."/>
            <person name="DeCaprio D."/>
            <person name="Crawford M."/>
            <person name="Koehrsen M."/>
            <person name="Engels R."/>
            <person name="Montgomery P."/>
            <person name="Pearson M."/>
            <person name="Howarth C."/>
            <person name="Larson L."/>
            <person name="White J."/>
            <person name="O'Leary S."/>
            <person name="Kodira C."/>
            <person name="Zeng Q."/>
            <person name="Yandava C."/>
            <person name="Alvarado L."/>
            <person name="Kistler C."/>
            <person name="Shim W.-B."/>
            <person name="Kang S."/>
            <person name="Woloshuk C."/>
        </authorList>
    </citation>
    <scope>NUCLEOTIDE SEQUENCE</scope>
    <source>
        <strain evidence="1">4287</strain>
    </source>
</reference>
<protein>
    <submittedName>
        <fullName evidence="1">Uncharacterized protein</fullName>
    </submittedName>
</protein>
<organism evidence="1 2">
    <name type="scientific">Fusarium oxysporum f. sp. lycopersici (strain 4287 / CBS 123668 / FGSC 9935 / NRRL 34936)</name>
    <name type="common">Fusarium vascular wilt of tomato</name>
    <dbReference type="NCBI Taxonomy" id="426428"/>
    <lineage>
        <taxon>Eukaryota</taxon>
        <taxon>Fungi</taxon>
        <taxon>Dikarya</taxon>
        <taxon>Ascomycota</taxon>
        <taxon>Pezizomycotina</taxon>
        <taxon>Sordariomycetes</taxon>
        <taxon>Hypocreomycetidae</taxon>
        <taxon>Hypocreales</taxon>
        <taxon>Nectriaceae</taxon>
        <taxon>Fusarium</taxon>
        <taxon>Fusarium oxysporum species complex</taxon>
    </lineage>
</organism>
<accession>A0A0J9VW75</accession>
<dbReference type="OrthoDB" id="4996672at2759"/>
<dbReference type="Proteomes" id="UP000009097">
    <property type="component" value="Unassembled WGS sequence"/>
</dbReference>
<evidence type="ECO:0000313" key="1">
    <source>
        <dbReference type="EMBL" id="KNB14840.1"/>
    </source>
</evidence>
<dbReference type="KEGG" id="fox:FOXG_21213"/>
<proteinExistence type="predicted"/>
<gene>
    <name evidence="1" type="ORF">FOXG_21213</name>
</gene>
<dbReference type="RefSeq" id="XP_018252885.1">
    <property type="nucleotide sequence ID" value="XM_018401524.1"/>
</dbReference>